<dbReference type="Proteomes" id="UP000297910">
    <property type="component" value="Unassembled WGS sequence"/>
</dbReference>
<protein>
    <recommendedName>
        <fullName evidence="3">ABM domain-containing protein</fullName>
    </recommendedName>
</protein>
<evidence type="ECO:0000313" key="2">
    <source>
        <dbReference type="Proteomes" id="UP000297910"/>
    </source>
</evidence>
<dbReference type="InterPro" id="IPR011008">
    <property type="entry name" value="Dimeric_a/b-barrel"/>
</dbReference>
<keyword evidence="2" id="KW-1185">Reference proteome</keyword>
<dbReference type="EMBL" id="PQXI01000440">
    <property type="protein sequence ID" value="TGO17205.1"/>
    <property type="molecule type" value="Genomic_DNA"/>
</dbReference>
<evidence type="ECO:0008006" key="3">
    <source>
        <dbReference type="Google" id="ProtNLM"/>
    </source>
</evidence>
<sequence>MSTEIAVIRLRSAIKLDHPFFDSDREFKAILHDFSSAAEFTRGFWGIEDEDKTLLRVFVNWGPDREDEDNDSISKSFNNLKDVESVDIYHVNFLPSLPTKPLDPEISGNTMIETIYFDKEFPHADGWVSNFNQKVHNILSLRGHQFKAASGGWARQKAVAPGTMDECSVWFAIVGWPSMQAHLEWRDSPEHRENTKLLEQYKDWWKGLVRVHSSMHEIHRCISKETL</sequence>
<organism evidence="1 2">
    <name type="scientific">Botrytis paeoniae</name>
    <dbReference type="NCBI Taxonomy" id="278948"/>
    <lineage>
        <taxon>Eukaryota</taxon>
        <taxon>Fungi</taxon>
        <taxon>Dikarya</taxon>
        <taxon>Ascomycota</taxon>
        <taxon>Pezizomycotina</taxon>
        <taxon>Leotiomycetes</taxon>
        <taxon>Helotiales</taxon>
        <taxon>Sclerotiniaceae</taxon>
        <taxon>Botrytis</taxon>
    </lineage>
</organism>
<accession>A0A4Z1EY37</accession>
<comment type="caution">
    <text evidence="1">The sequence shown here is derived from an EMBL/GenBank/DDBJ whole genome shotgun (WGS) entry which is preliminary data.</text>
</comment>
<dbReference type="SUPFAM" id="SSF54909">
    <property type="entry name" value="Dimeric alpha+beta barrel"/>
    <property type="match status" value="1"/>
</dbReference>
<proteinExistence type="predicted"/>
<name>A0A4Z1EY37_9HELO</name>
<evidence type="ECO:0000313" key="1">
    <source>
        <dbReference type="EMBL" id="TGO17205.1"/>
    </source>
</evidence>
<reference evidence="1 2" key="1">
    <citation type="submission" date="2017-12" db="EMBL/GenBank/DDBJ databases">
        <title>Comparative genomics of Botrytis spp.</title>
        <authorList>
            <person name="Valero-Jimenez C.A."/>
            <person name="Tapia P."/>
            <person name="Veloso J."/>
            <person name="Silva-Moreno E."/>
            <person name="Staats M."/>
            <person name="Valdes J.H."/>
            <person name="Van Kan J.A.L."/>
        </authorList>
    </citation>
    <scope>NUCLEOTIDE SEQUENCE [LARGE SCALE GENOMIC DNA]</scope>
    <source>
        <strain evidence="1 2">Bp0003</strain>
    </source>
</reference>
<gene>
    <name evidence="1" type="ORF">BPAE_0442g00010</name>
</gene>
<dbReference type="AlphaFoldDB" id="A0A4Z1EY37"/>